<sequence>MSSTPYYDPGLENFFKLPPELQLCIWDQLHPISYKQSYKRPGLHTGCPTTLTILRTSHRLHDEISHHLYHNIHLDCYIKPTLGSYWASANIMELYKKPWKFRTPKSAMDGVFANFPYERVGVRVFVCAPDPDDSGQLIDLWEKVNQLADLLVKASSVKHIQFILHPLGQHTWAGQGKGRTTIRLFKWKSPRWQGTLLKSDLKRNMYDHEVVEVPAMNWSVHCFAIRHLLKNSQKRTEADDAILDIMPRFICETNRQHYLASTHLTGPTAAVLRRRLGDGWKLPEPQPNEVFEAKHGKSKT</sequence>
<gene>
    <name evidence="1" type="ORF">BDW59DRAFT_162958</name>
</gene>
<name>A0ABR4I7S2_9EURO</name>
<evidence type="ECO:0000313" key="2">
    <source>
        <dbReference type="Proteomes" id="UP001610335"/>
    </source>
</evidence>
<keyword evidence="2" id="KW-1185">Reference proteome</keyword>
<proteinExistence type="predicted"/>
<organism evidence="1 2">
    <name type="scientific">Aspergillus cavernicola</name>
    <dbReference type="NCBI Taxonomy" id="176166"/>
    <lineage>
        <taxon>Eukaryota</taxon>
        <taxon>Fungi</taxon>
        <taxon>Dikarya</taxon>
        <taxon>Ascomycota</taxon>
        <taxon>Pezizomycotina</taxon>
        <taxon>Eurotiomycetes</taxon>
        <taxon>Eurotiomycetidae</taxon>
        <taxon>Eurotiales</taxon>
        <taxon>Aspergillaceae</taxon>
        <taxon>Aspergillus</taxon>
        <taxon>Aspergillus subgen. Nidulantes</taxon>
    </lineage>
</organism>
<evidence type="ECO:0000313" key="1">
    <source>
        <dbReference type="EMBL" id="KAL2823795.1"/>
    </source>
</evidence>
<dbReference type="EMBL" id="JBFXLS010000049">
    <property type="protein sequence ID" value="KAL2823795.1"/>
    <property type="molecule type" value="Genomic_DNA"/>
</dbReference>
<protein>
    <submittedName>
        <fullName evidence="1">Uncharacterized protein</fullName>
    </submittedName>
</protein>
<comment type="caution">
    <text evidence="1">The sequence shown here is derived from an EMBL/GenBank/DDBJ whole genome shotgun (WGS) entry which is preliminary data.</text>
</comment>
<accession>A0ABR4I7S2</accession>
<dbReference type="Proteomes" id="UP001610335">
    <property type="component" value="Unassembled WGS sequence"/>
</dbReference>
<reference evidence="1 2" key="1">
    <citation type="submission" date="2024-07" db="EMBL/GenBank/DDBJ databases">
        <title>Section-level genome sequencing and comparative genomics of Aspergillus sections Usti and Cavernicolus.</title>
        <authorList>
            <consortium name="Lawrence Berkeley National Laboratory"/>
            <person name="Nybo J.L."/>
            <person name="Vesth T.C."/>
            <person name="Theobald S."/>
            <person name="Frisvad J.C."/>
            <person name="Larsen T.O."/>
            <person name="Kjaerboelling I."/>
            <person name="Rothschild-Mancinelli K."/>
            <person name="Lyhne E.K."/>
            <person name="Kogle M.E."/>
            <person name="Barry K."/>
            <person name="Clum A."/>
            <person name="Na H."/>
            <person name="Ledsgaard L."/>
            <person name="Lin J."/>
            <person name="Lipzen A."/>
            <person name="Kuo A."/>
            <person name="Riley R."/>
            <person name="Mondo S."/>
            <person name="LaButti K."/>
            <person name="Haridas S."/>
            <person name="Pangalinan J."/>
            <person name="Salamov A.A."/>
            <person name="Simmons B.A."/>
            <person name="Magnuson J.K."/>
            <person name="Chen J."/>
            <person name="Drula E."/>
            <person name="Henrissat B."/>
            <person name="Wiebenga A."/>
            <person name="Lubbers R.J."/>
            <person name="Gomes A.C."/>
            <person name="Makela M.R."/>
            <person name="Stajich J."/>
            <person name="Grigoriev I.V."/>
            <person name="Mortensen U.H."/>
            <person name="De vries R.P."/>
            <person name="Baker S.E."/>
            <person name="Andersen M.R."/>
        </authorList>
    </citation>
    <scope>NUCLEOTIDE SEQUENCE [LARGE SCALE GENOMIC DNA]</scope>
    <source>
        <strain evidence="1 2">CBS 600.67</strain>
    </source>
</reference>